<dbReference type="EC" id="4.1.1.19" evidence="5 13"/>
<keyword evidence="17" id="KW-0614">Plasmid</keyword>
<keyword evidence="6" id="KW-0479">Metal-binding</keyword>
<dbReference type="CDD" id="cd06830">
    <property type="entry name" value="PLPDE_III_ADC"/>
    <property type="match status" value="1"/>
</dbReference>
<dbReference type="Gene3D" id="3.20.20.10">
    <property type="entry name" value="Alanine racemase"/>
    <property type="match status" value="1"/>
</dbReference>
<reference evidence="17" key="1">
    <citation type="submission" date="2022-10" db="EMBL/GenBank/DDBJ databases">
        <title>Catenovulum adriacola sp. nov. isolated in the Harbour of Susak.</title>
        <authorList>
            <person name="Schoch T."/>
            <person name="Reich S.J."/>
            <person name="Stoeferle S."/>
            <person name="Flaiz M."/>
            <person name="Kazda M."/>
            <person name="Riedel C.U."/>
            <person name="Duerre P."/>
        </authorList>
    </citation>
    <scope>NUCLEOTIDE SEQUENCE</scope>
    <source>
        <strain evidence="17">TS8</strain>
        <plasmid evidence="17">pCadTS8_2</plasmid>
    </source>
</reference>
<dbReference type="PROSITE" id="PS00879">
    <property type="entry name" value="ODR_DC_2_2"/>
    <property type="match status" value="1"/>
</dbReference>
<keyword evidence="11" id="KW-0620">Polyamine biosynthesis</keyword>
<evidence type="ECO:0000256" key="13">
    <source>
        <dbReference type="NCBIfam" id="TIGR01273"/>
    </source>
</evidence>
<dbReference type="Gene3D" id="1.20.58.930">
    <property type="match status" value="1"/>
</dbReference>
<evidence type="ECO:0000256" key="10">
    <source>
        <dbReference type="ARBA" id="ARBA00023066"/>
    </source>
</evidence>
<evidence type="ECO:0000259" key="16">
    <source>
        <dbReference type="Pfam" id="PF17944"/>
    </source>
</evidence>
<evidence type="ECO:0000256" key="2">
    <source>
        <dbReference type="ARBA" id="ARBA00001946"/>
    </source>
</evidence>
<dbReference type="NCBIfam" id="NF003763">
    <property type="entry name" value="PRK05354.1"/>
    <property type="match status" value="1"/>
</dbReference>
<evidence type="ECO:0000313" key="17">
    <source>
        <dbReference type="EMBL" id="WAJ72507.1"/>
    </source>
</evidence>
<dbReference type="PRINTS" id="PR01179">
    <property type="entry name" value="ODADCRBXLASE"/>
</dbReference>
<evidence type="ECO:0000256" key="8">
    <source>
        <dbReference type="ARBA" id="ARBA00022842"/>
    </source>
</evidence>
<dbReference type="SUPFAM" id="SSF50621">
    <property type="entry name" value="Alanine racemase C-terminal domain-like"/>
    <property type="match status" value="1"/>
</dbReference>
<dbReference type="PANTHER" id="PTHR43295:SF9">
    <property type="entry name" value="BIOSYNTHETIC ARGININE DECARBOXYLASE"/>
    <property type="match status" value="1"/>
</dbReference>
<dbReference type="Pfam" id="PF17944">
    <property type="entry name" value="Arg_decarbox_C"/>
    <property type="match status" value="1"/>
</dbReference>
<dbReference type="SUPFAM" id="SSF51419">
    <property type="entry name" value="PLP-binding barrel"/>
    <property type="match status" value="1"/>
</dbReference>
<evidence type="ECO:0000259" key="14">
    <source>
        <dbReference type="Pfam" id="PF02784"/>
    </source>
</evidence>
<organism evidence="17 18">
    <name type="scientific">Catenovulum adriaticum</name>
    <dbReference type="NCBI Taxonomy" id="2984846"/>
    <lineage>
        <taxon>Bacteria</taxon>
        <taxon>Pseudomonadati</taxon>
        <taxon>Pseudomonadota</taxon>
        <taxon>Gammaproteobacteria</taxon>
        <taxon>Alteromonadales</taxon>
        <taxon>Alteromonadaceae</taxon>
        <taxon>Catenovulum</taxon>
    </lineage>
</organism>
<evidence type="ECO:0000256" key="9">
    <source>
        <dbReference type="ARBA" id="ARBA00022898"/>
    </source>
</evidence>
<comment type="cofactor">
    <cofactor evidence="2">
        <name>Mg(2+)</name>
        <dbReference type="ChEBI" id="CHEBI:18420"/>
    </cofactor>
</comment>
<evidence type="ECO:0000256" key="11">
    <source>
        <dbReference type="ARBA" id="ARBA00023115"/>
    </source>
</evidence>
<comment type="function">
    <text evidence="3">Catalyzes the biosynthesis of agmatine from arginine.</text>
</comment>
<dbReference type="Gene3D" id="2.40.37.10">
    <property type="entry name" value="Lyase, Ornithine Decarboxylase, Chain A, domain 1"/>
    <property type="match status" value="1"/>
</dbReference>
<protein>
    <recommendedName>
        <fullName evidence="5 13">Arginine decarboxylase</fullName>
        <ecNumber evidence="5 13">4.1.1.19</ecNumber>
    </recommendedName>
</protein>
<dbReference type="InterPro" id="IPR002985">
    <property type="entry name" value="Arg_decrbxlase"/>
</dbReference>
<dbReference type="PANTHER" id="PTHR43295">
    <property type="entry name" value="ARGININE DECARBOXYLASE"/>
    <property type="match status" value="1"/>
</dbReference>
<geneLocation type="plasmid" evidence="17 18">
    <name>pCadTS8_2</name>
</geneLocation>
<dbReference type="InterPro" id="IPR000183">
    <property type="entry name" value="Orn/DAP/Arg_de-COase"/>
</dbReference>
<dbReference type="Pfam" id="PF17810">
    <property type="entry name" value="Arg_decarb_HB"/>
    <property type="match status" value="1"/>
</dbReference>
<name>A0ABY7AUQ9_9ALTE</name>
<evidence type="ECO:0000256" key="12">
    <source>
        <dbReference type="ARBA" id="ARBA00023239"/>
    </source>
</evidence>
<evidence type="ECO:0000313" key="18">
    <source>
        <dbReference type="Proteomes" id="UP001163726"/>
    </source>
</evidence>
<dbReference type="InterPro" id="IPR022657">
    <property type="entry name" value="De-COase2_CS"/>
</dbReference>
<evidence type="ECO:0000256" key="6">
    <source>
        <dbReference type="ARBA" id="ARBA00022723"/>
    </source>
</evidence>
<evidence type="ECO:0000256" key="7">
    <source>
        <dbReference type="ARBA" id="ARBA00022793"/>
    </source>
</evidence>
<proteinExistence type="inferred from homology"/>
<dbReference type="RefSeq" id="WP_268077306.1">
    <property type="nucleotide sequence ID" value="NZ_CP109967.1"/>
</dbReference>
<keyword evidence="9" id="KW-0663">Pyridoxal phosphate</keyword>
<dbReference type="Gene3D" id="1.10.287.3440">
    <property type="match status" value="1"/>
</dbReference>
<dbReference type="InterPro" id="IPR040634">
    <property type="entry name" value="Arg_decarb_HB"/>
</dbReference>
<keyword evidence="12 17" id="KW-0456">Lyase</keyword>
<evidence type="ECO:0000259" key="15">
    <source>
        <dbReference type="Pfam" id="PF17810"/>
    </source>
</evidence>
<dbReference type="Proteomes" id="UP001163726">
    <property type="component" value="Plasmid pCadTS8_2"/>
</dbReference>
<dbReference type="EMBL" id="CP109967">
    <property type="protein sequence ID" value="WAJ72507.1"/>
    <property type="molecule type" value="Genomic_DNA"/>
</dbReference>
<dbReference type="InterPro" id="IPR022644">
    <property type="entry name" value="De-COase2_N"/>
</dbReference>
<dbReference type="Pfam" id="PF02784">
    <property type="entry name" value="Orn_Arg_deC_N"/>
    <property type="match status" value="1"/>
</dbReference>
<keyword evidence="10" id="KW-0745">Spermidine biosynthesis</keyword>
<dbReference type="PROSITE" id="PS00878">
    <property type="entry name" value="ODR_DC_2_1"/>
    <property type="match status" value="1"/>
</dbReference>
<gene>
    <name evidence="17" type="primary">speA</name>
    <name evidence="17" type="ORF">OLW01_18350</name>
</gene>
<evidence type="ECO:0000256" key="5">
    <source>
        <dbReference type="ARBA" id="ARBA00012426"/>
    </source>
</evidence>
<keyword evidence="18" id="KW-1185">Reference proteome</keyword>
<feature type="domain" description="Arginine decarboxylase helical bundle" evidence="15">
    <location>
        <begin position="370"/>
        <end position="451"/>
    </location>
</feature>
<dbReference type="InterPro" id="IPR041128">
    <property type="entry name" value="Arg_decarbox_C"/>
</dbReference>
<dbReference type="PIRSF" id="PIRSF001336">
    <property type="entry name" value="Arg_decrbxlase"/>
    <property type="match status" value="1"/>
</dbReference>
<dbReference type="InterPro" id="IPR029066">
    <property type="entry name" value="PLP-binding_barrel"/>
</dbReference>
<keyword evidence="8" id="KW-0460">Magnesium</keyword>
<sequence>MADDLISHAKQVYNIANWSDGYFDINEQGCLIAQPKNQLKTQVNLSQIIGELKQAGLRLPVLLRFTDILRDRVWSLNEAFDEAINLYKYKGQYTTVYPIKVNQQYSVVEQLLKSEPQIGLEAGSKPELLAILGATNKPLKIVCNGYKDTEFLELSIIAKQMGHQVFVVIEKLSELKTFLQLAKQYKTAPNIGIRIRLNSVGKGKWQNSGGEKGKFGLTSSQLLKAIELLKVNNQTNLFQLIHFHIGSQIANIRDIQIAIKECARYYTELKQLGLNITTLDVGGGLGVDYEGSGSRSQCSMNYDMQEYARNIVSGIVDVCLEAGIEQPDIITESGRAITAHHAVLVTNVIDIETPAKPFEGIEQLPPLSDDAPIESQNIYKLNYHVTERLALECYHDTIQYFSDAQQKFVLGLINLNQWAELEVVYFTTLHHIKQHLNSNARAHREIKEELNEKLASKLFCNFSLFQSLPDAWGIDQIFPVVPLENLNKPLAMRAIIQDITCDSDGQLKQYADGMGVESSLPLPQYKPDTSDEYLLGMFMVGAYQEILGDMHNLFGDTDSAHIEFDAQGNWHINHMLQGDSAESALATVHFQKDILLENYQAQLNNTRLAGELKDQYYIKLKSGLEGYTYFED</sequence>
<keyword evidence="7" id="KW-0210">Decarboxylase</keyword>
<feature type="domain" description="Orn/DAP/Arg decarboxylase 2 N-terminal" evidence="14">
    <location>
        <begin position="87"/>
        <end position="339"/>
    </location>
</feature>
<dbReference type="NCBIfam" id="TIGR01273">
    <property type="entry name" value="speA"/>
    <property type="match status" value="1"/>
</dbReference>
<dbReference type="InterPro" id="IPR009006">
    <property type="entry name" value="Ala_racemase/Decarboxylase_C"/>
</dbReference>
<accession>A0ABY7AUQ9</accession>
<feature type="domain" description="Arginine decarboxylase C-terminal helical" evidence="16">
    <location>
        <begin position="583"/>
        <end position="630"/>
    </location>
</feature>
<dbReference type="GO" id="GO:0008792">
    <property type="term" value="F:arginine decarboxylase activity"/>
    <property type="evidence" value="ECO:0007669"/>
    <property type="project" value="UniProtKB-EC"/>
</dbReference>
<evidence type="ECO:0000256" key="1">
    <source>
        <dbReference type="ARBA" id="ARBA00001933"/>
    </source>
</evidence>
<evidence type="ECO:0000256" key="4">
    <source>
        <dbReference type="ARBA" id="ARBA00008357"/>
    </source>
</evidence>
<dbReference type="InterPro" id="IPR022653">
    <property type="entry name" value="De-COase2_pyr-phos_BS"/>
</dbReference>
<dbReference type="PRINTS" id="PR01180">
    <property type="entry name" value="ARGDCRBXLASE"/>
</dbReference>
<comment type="similarity">
    <text evidence="4">Belongs to the Orn/Lys/Arg decarboxylase class-II family. SpeA subfamily.</text>
</comment>
<comment type="cofactor">
    <cofactor evidence="1">
        <name>pyridoxal 5'-phosphate</name>
        <dbReference type="ChEBI" id="CHEBI:597326"/>
    </cofactor>
</comment>
<evidence type="ECO:0000256" key="3">
    <source>
        <dbReference type="ARBA" id="ARBA00002257"/>
    </source>
</evidence>